<dbReference type="InterPro" id="IPR051120">
    <property type="entry name" value="ABC_AA/LPS_Transport"/>
</dbReference>
<dbReference type="Pfam" id="PF00005">
    <property type="entry name" value="ABC_tran"/>
    <property type="match status" value="1"/>
</dbReference>
<evidence type="ECO:0000313" key="9">
    <source>
        <dbReference type="Proteomes" id="UP000190696"/>
    </source>
</evidence>
<dbReference type="PANTHER" id="PTHR45772">
    <property type="entry name" value="CONSERVED COMPONENT OF ABC TRANSPORTER FOR NATURAL AMINO ACIDS-RELATED"/>
    <property type="match status" value="1"/>
</dbReference>
<evidence type="ECO:0000313" key="6">
    <source>
        <dbReference type="EMBL" id="OOR05054.1"/>
    </source>
</evidence>
<dbReference type="Pfam" id="PF12399">
    <property type="entry name" value="BCA_ABC_TP_C"/>
    <property type="match status" value="1"/>
</dbReference>
<dbReference type="Proteomes" id="UP000190696">
    <property type="component" value="Unassembled WGS sequence"/>
</dbReference>
<feature type="domain" description="ABC transporter" evidence="4">
    <location>
        <begin position="5"/>
        <end position="248"/>
    </location>
</feature>
<dbReference type="InterPro" id="IPR032823">
    <property type="entry name" value="BCA_ABC_TP_C"/>
</dbReference>
<dbReference type="InterPro" id="IPR003593">
    <property type="entry name" value="AAA+_ATPase"/>
</dbReference>
<dbReference type="InterPro" id="IPR027417">
    <property type="entry name" value="P-loop_NTPase"/>
</dbReference>
<dbReference type="GeneID" id="92882498"/>
<reference evidence="7 10" key="3">
    <citation type="submission" date="2016-12" db="EMBL/GenBank/DDBJ databases">
        <title>Genome Sequences of Twelve Sporeforming Bacillus Species Isolated from Foods.</title>
        <authorList>
            <person name="De Jong A."/>
            <person name="Holsappel S."/>
            <person name="Kuipers O.P."/>
        </authorList>
    </citation>
    <scope>NUCLEOTIDE SEQUENCE [LARGE SCALE GENOMIC DNA]</scope>
    <source>
        <strain evidence="7 10">S3E15</strain>
    </source>
</reference>
<dbReference type="PANTHER" id="PTHR45772:SF3">
    <property type="entry name" value="ABC TRANSPORTER ATP-BINDING PROTEIN"/>
    <property type="match status" value="1"/>
</dbReference>
<dbReference type="GO" id="GO:0005524">
    <property type="term" value="F:ATP binding"/>
    <property type="evidence" value="ECO:0007669"/>
    <property type="project" value="UniProtKB-KW"/>
</dbReference>
<evidence type="ECO:0000256" key="1">
    <source>
        <dbReference type="ARBA" id="ARBA00022448"/>
    </source>
</evidence>
<dbReference type="EMBL" id="MKZQ01000090">
    <property type="protein sequence ID" value="PJN60813.1"/>
    <property type="molecule type" value="Genomic_DNA"/>
</dbReference>
<dbReference type="GO" id="GO:0016887">
    <property type="term" value="F:ATP hydrolysis activity"/>
    <property type="evidence" value="ECO:0007669"/>
    <property type="project" value="InterPro"/>
</dbReference>
<accession>A0A100YCN5</accession>
<dbReference type="Proteomes" id="UP000236165">
    <property type="component" value="Unassembled WGS sequence"/>
</dbReference>
<evidence type="ECO:0000259" key="4">
    <source>
        <dbReference type="PROSITE" id="PS50893"/>
    </source>
</evidence>
<dbReference type="CDD" id="cd03219">
    <property type="entry name" value="ABC_Mj1267_LivG_branched"/>
    <property type="match status" value="1"/>
</dbReference>
<evidence type="ECO:0000256" key="2">
    <source>
        <dbReference type="ARBA" id="ARBA00022741"/>
    </source>
</evidence>
<name>A0A084J6L9_BACMY</name>
<dbReference type="AlphaFoldDB" id="A0A084J6L9"/>
<keyword evidence="2" id="KW-0547">Nucleotide-binding</keyword>
<keyword evidence="1" id="KW-0813">Transport</keyword>
<proteinExistence type="predicted"/>
<dbReference type="EMBL" id="MRWU01000002">
    <property type="protein sequence ID" value="OSX95556.1"/>
    <property type="molecule type" value="Genomic_DNA"/>
</dbReference>
<evidence type="ECO:0000256" key="3">
    <source>
        <dbReference type="ARBA" id="ARBA00022840"/>
    </source>
</evidence>
<dbReference type="PROSITE" id="PS00211">
    <property type="entry name" value="ABC_TRANSPORTER_1"/>
    <property type="match status" value="1"/>
</dbReference>
<comment type="caution">
    <text evidence="5">The sequence shown here is derived from an EMBL/GenBank/DDBJ whole genome shotgun (WGS) entry which is preliminary data.</text>
</comment>
<reference evidence="6 9" key="4">
    <citation type="submission" date="2017-01" db="EMBL/GenBank/DDBJ databases">
        <title>Bacillus cereus isolates.</title>
        <authorList>
            <person name="Beno S.M."/>
        </authorList>
    </citation>
    <scope>NUCLEOTIDE SEQUENCE [LARGE SCALE GENOMIC DNA]</scope>
    <source>
        <strain evidence="6 9">FSL W7-1108</strain>
    </source>
</reference>
<accession>C2PUS3</accession>
<dbReference type="Proteomes" id="UP000194131">
    <property type="component" value="Unassembled WGS sequence"/>
</dbReference>
<dbReference type="Proteomes" id="UP000001753">
    <property type="component" value="Chromosome"/>
</dbReference>
<dbReference type="Gene3D" id="3.40.50.300">
    <property type="entry name" value="P-loop containing nucleotide triphosphate hydrolases"/>
    <property type="match status" value="1"/>
</dbReference>
<evidence type="ECO:0000313" key="5">
    <source>
        <dbReference type="EMBL" id="EEL71243.1"/>
    </source>
</evidence>
<protein>
    <submittedName>
        <fullName evidence="6">ABC transporter ATP-binding protein</fullName>
    </submittedName>
    <submittedName>
        <fullName evidence="5">Branched-chain amino acid ABC transporter, ATP-binding protein</fullName>
    </submittedName>
    <submittedName>
        <fullName evidence="8">Lipopolysaccharide export system ATP-binding protein LptB</fullName>
        <ecNumber evidence="8">3.6.3.-</ecNumber>
    </submittedName>
</protein>
<accession>A0A084J6L9</accession>
<dbReference type="HOGENOM" id="CLU_000604_1_2_9"/>
<dbReference type="SMART" id="SM00382">
    <property type="entry name" value="AAA"/>
    <property type="match status" value="1"/>
</dbReference>
<dbReference type="EMBL" id="ACMP01000060">
    <property type="protein sequence ID" value="EEL71243.1"/>
    <property type="molecule type" value="Genomic_DNA"/>
</dbReference>
<dbReference type="GO" id="GO:0005886">
    <property type="term" value="C:plasma membrane"/>
    <property type="evidence" value="ECO:0007669"/>
    <property type="project" value="TreeGrafter"/>
</dbReference>
<evidence type="ECO:0000313" key="8">
    <source>
        <dbReference type="EMBL" id="PJN60813.1"/>
    </source>
</evidence>
<dbReference type="PROSITE" id="PS50893">
    <property type="entry name" value="ABC_TRANSPORTER_2"/>
    <property type="match status" value="1"/>
</dbReference>
<evidence type="ECO:0000313" key="10">
    <source>
        <dbReference type="Proteomes" id="UP000194131"/>
    </source>
</evidence>
<dbReference type="EC" id="3.6.3.-" evidence="8"/>
<reference evidence="5" key="1">
    <citation type="journal article" date="2012" name="Genome Res.">
        <title>Genomic characterization of the Bacillus cereus sensu lato species: Backdrop to the evolution of Bacillus anthracis.</title>
        <authorList>
            <person name="Zwick M.E."/>
            <person name="Joseph S.J."/>
            <person name="Didelot X."/>
            <person name="Chen P.E."/>
            <person name="Bishop-Lilly K.A."/>
            <person name="Stewart A.C."/>
            <person name="Willner K."/>
            <person name="Nolan N."/>
            <person name="Lentz S."/>
            <person name="Thomason M.K."/>
            <person name="Sozhamannan S."/>
            <person name="Mateczun A.J."/>
            <person name="Du L."/>
            <person name="Read T.D."/>
        </authorList>
    </citation>
    <scope>NUCLEOTIDE SEQUENCE [LARGE SCALE GENOMIC DNA]</scope>
    <source>
        <strain evidence="5">AH603</strain>
    </source>
</reference>
<dbReference type="FunFam" id="3.40.50.300:FF:000421">
    <property type="entry name" value="Branched-chain amino acid ABC transporter ATP-binding protein"/>
    <property type="match status" value="1"/>
</dbReference>
<dbReference type="SUPFAM" id="SSF52540">
    <property type="entry name" value="P-loop containing nucleoside triphosphate hydrolases"/>
    <property type="match status" value="1"/>
</dbReference>
<keyword evidence="8" id="KW-0378">Hydrolase</keyword>
<reference evidence="8 11" key="2">
    <citation type="submission" date="2016-10" db="EMBL/GenBank/DDBJ databases">
        <title>Genome Sequence of Bacillus weihenstephanensis GM6LP.</title>
        <authorList>
            <person name="Poehlein A."/>
            <person name="Wemheuer F."/>
            <person name="Hollensteiner J."/>
            <person name="Wemheuer B."/>
        </authorList>
    </citation>
    <scope>NUCLEOTIDE SEQUENCE [LARGE SCALE GENOMIC DNA]</scope>
    <source>
        <strain evidence="8 11">GM6LP</strain>
    </source>
</reference>
<evidence type="ECO:0000313" key="11">
    <source>
        <dbReference type="Proteomes" id="UP000236165"/>
    </source>
</evidence>
<dbReference type="InterPro" id="IPR003439">
    <property type="entry name" value="ABC_transporter-like_ATP-bd"/>
</dbReference>
<dbReference type="RefSeq" id="WP_000149306.1">
    <property type="nucleotide sequence ID" value="NZ_CAKJWQ010000010.1"/>
</dbReference>
<dbReference type="InterPro" id="IPR017871">
    <property type="entry name" value="ABC_transporter-like_CS"/>
</dbReference>
<evidence type="ECO:0000313" key="7">
    <source>
        <dbReference type="EMBL" id="OSX95556.1"/>
    </source>
</evidence>
<keyword evidence="3 5" id="KW-0067">ATP-binding</keyword>
<accession>C2XSS2</accession>
<organism evidence="5">
    <name type="scientific">Bacillus mycoides</name>
    <dbReference type="NCBI Taxonomy" id="1405"/>
    <lineage>
        <taxon>Bacteria</taxon>
        <taxon>Bacillati</taxon>
        <taxon>Bacillota</taxon>
        <taxon>Bacilli</taxon>
        <taxon>Bacillales</taxon>
        <taxon>Bacillaceae</taxon>
        <taxon>Bacillus</taxon>
        <taxon>Bacillus cereus group</taxon>
    </lineage>
</organism>
<sequence>MTHLLETKNLCVSFGEHHVIKDVNLTVQKGKLISIIGPNGAGKTTLFNLLSGQISPTKGEVYFKGQEITNLSISDRTRLGIGRSFQLTNIFPELTVLENVRLSVQSFVQDYYSFFPSSAKFKQQVGEARRFLKTVLLHEKEHVLAKDLAHGEKRKLELAMLLALKTDVLLLDEPTAGISVEEVPAILQVIENIKKHPESTIVLIEHKMDMVLGLSDHLIVLFHGELLAEGLPEEMMKDERVQSAYLGGLYSGTITSE</sequence>
<dbReference type="EMBL" id="MUAI01000018">
    <property type="protein sequence ID" value="OOR05054.1"/>
    <property type="molecule type" value="Genomic_DNA"/>
</dbReference>
<gene>
    <name evidence="8" type="primary">lptB</name>
    <name evidence="8" type="ORF">BACWE_55850</name>
    <name evidence="5" type="ORF">bcere0026_17400</name>
    <name evidence="6" type="ORF">BW900_19155</name>
    <name evidence="7" type="ORF">S3E15_02034</name>
</gene>